<dbReference type="EMBL" id="JARKIB010000236">
    <property type="protein sequence ID" value="KAJ7720807.1"/>
    <property type="molecule type" value="Genomic_DNA"/>
</dbReference>
<sequence length="365" mass="40419">MDFATRFARENLDLMRPNGGKYPGVSKEVDWSLVDESESLSESDTVRDNDSLVPADIPAFDGHIALAAKKVRADSADTPPHSIWITLDGDSQKKAHKKTIIRTFMDPTFDIDDGRSHDRLFRVRYFSVGGDSWDWTASTIYSKSTAGAHLLKIQGLFATLVCFNQGSGRFKVSLAILQCTGIKLVNTSPVTYLDTAPVAEISLPDTRYEVSGQILSLVPFDDSKDSSGDICWAWVAQFVAFESAKSKQSTGADAPARMCHLSITVNGCLVLPLALANLRQLTLQEILNVPTTPETQLEMTWVFPNSQLETFGAELLRRVQDDEVRTQIPVYGVVKDGRYPYEATISDGKPYHVPIQVQIDLLRKT</sequence>
<dbReference type="Proteomes" id="UP001215598">
    <property type="component" value="Unassembled WGS sequence"/>
</dbReference>
<reference evidence="1" key="1">
    <citation type="submission" date="2023-03" db="EMBL/GenBank/DDBJ databases">
        <title>Massive genome expansion in bonnet fungi (Mycena s.s.) driven by repeated elements and novel gene families across ecological guilds.</title>
        <authorList>
            <consortium name="Lawrence Berkeley National Laboratory"/>
            <person name="Harder C.B."/>
            <person name="Miyauchi S."/>
            <person name="Viragh M."/>
            <person name="Kuo A."/>
            <person name="Thoen E."/>
            <person name="Andreopoulos B."/>
            <person name="Lu D."/>
            <person name="Skrede I."/>
            <person name="Drula E."/>
            <person name="Henrissat B."/>
            <person name="Morin E."/>
            <person name="Kohler A."/>
            <person name="Barry K."/>
            <person name="LaButti K."/>
            <person name="Morin E."/>
            <person name="Salamov A."/>
            <person name="Lipzen A."/>
            <person name="Mereny Z."/>
            <person name="Hegedus B."/>
            <person name="Baldrian P."/>
            <person name="Stursova M."/>
            <person name="Weitz H."/>
            <person name="Taylor A."/>
            <person name="Grigoriev I.V."/>
            <person name="Nagy L.G."/>
            <person name="Martin F."/>
            <person name="Kauserud H."/>
        </authorList>
    </citation>
    <scope>NUCLEOTIDE SEQUENCE</scope>
    <source>
        <strain evidence="1">CBHHK182m</strain>
    </source>
</reference>
<gene>
    <name evidence="1" type="ORF">B0H16DRAFT_1738643</name>
</gene>
<name>A0AAD7HI62_9AGAR</name>
<accession>A0AAD7HI62</accession>
<evidence type="ECO:0000313" key="1">
    <source>
        <dbReference type="EMBL" id="KAJ7720807.1"/>
    </source>
</evidence>
<keyword evidence="2" id="KW-1185">Reference proteome</keyword>
<evidence type="ECO:0000313" key="2">
    <source>
        <dbReference type="Proteomes" id="UP001215598"/>
    </source>
</evidence>
<proteinExistence type="predicted"/>
<dbReference type="AlphaFoldDB" id="A0AAD7HI62"/>
<organism evidence="1 2">
    <name type="scientific">Mycena metata</name>
    <dbReference type="NCBI Taxonomy" id="1033252"/>
    <lineage>
        <taxon>Eukaryota</taxon>
        <taxon>Fungi</taxon>
        <taxon>Dikarya</taxon>
        <taxon>Basidiomycota</taxon>
        <taxon>Agaricomycotina</taxon>
        <taxon>Agaricomycetes</taxon>
        <taxon>Agaricomycetidae</taxon>
        <taxon>Agaricales</taxon>
        <taxon>Marasmiineae</taxon>
        <taxon>Mycenaceae</taxon>
        <taxon>Mycena</taxon>
    </lineage>
</organism>
<comment type="caution">
    <text evidence="1">The sequence shown here is derived from an EMBL/GenBank/DDBJ whole genome shotgun (WGS) entry which is preliminary data.</text>
</comment>
<protein>
    <submittedName>
        <fullName evidence="1">Uncharacterized protein</fullName>
    </submittedName>
</protein>